<gene>
    <name evidence="9" type="ORF">BHK69_30570</name>
</gene>
<keyword evidence="4" id="KW-0479">Metal-binding</keyword>
<keyword evidence="10" id="KW-1185">Reference proteome</keyword>
<evidence type="ECO:0000256" key="2">
    <source>
        <dbReference type="ARBA" id="ARBA00011028"/>
    </source>
</evidence>
<dbReference type="PANTHER" id="PTHR42953:SF1">
    <property type="entry name" value="METAL-BINDING PROTEIN HI_0362-RELATED"/>
    <property type="match status" value="1"/>
</dbReference>
<dbReference type="InterPro" id="IPR050492">
    <property type="entry name" value="Bact_metal-bind_prot9"/>
</dbReference>
<dbReference type="AlphaFoldDB" id="A0A1D7UCI8"/>
<dbReference type="PRINTS" id="PR00691">
    <property type="entry name" value="ADHESINB"/>
</dbReference>
<evidence type="ECO:0000256" key="5">
    <source>
        <dbReference type="ARBA" id="ARBA00022729"/>
    </source>
</evidence>
<feature type="signal peptide" evidence="8">
    <location>
        <begin position="1"/>
        <end position="26"/>
    </location>
</feature>
<organism evidence="9 10">
    <name type="scientific">Bosea vaviloviae</name>
    <dbReference type="NCBI Taxonomy" id="1526658"/>
    <lineage>
        <taxon>Bacteria</taxon>
        <taxon>Pseudomonadati</taxon>
        <taxon>Pseudomonadota</taxon>
        <taxon>Alphaproteobacteria</taxon>
        <taxon>Hyphomicrobiales</taxon>
        <taxon>Boseaceae</taxon>
        <taxon>Bosea</taxon>
    </lineage>
</organism>
<comment type="subcellular location">
    <subcellularLocation>
        <location evidence="1">Cell envelope</location>
    </subcellularLocation>
</comment>
<feature type="coiled-coil region" evidence="7">
    <location>
        <begin position="166"/>
        <end position="200"/>
    </location>
</feature>
<evidence type="ECO:0000313" key="10">
    <source>
        <dbReference type="Proteomes" id="UP000094969"/>
    </source>
</evidence>
<keyword evidence="9" id="KW-0614">Plasmid</keyword>
<dbReference type="GO" id="GO:0030001">
    <property type="term" value="P:metal ion transport"/>
    <property type="evidence" value="ECO:0007669"/>
    <property type="project" value="InterPro"/>
</dbReference>
<evidence type="ECO:0000256" key="1">
    <source>
        <dbReference type="ARBA" id="ARBA00004196"/>
    </source>
</evidence>
<dbReference type="PANTHER" id="PTHR42953">
    <property type="entry name" value="HIGH-AFFINITY ZINC UPTAKE SYSTEM PROTEIN ZNUA-RELATED"/>
    <property type="match status" value="1"/>
</dbReference>
<dbReference type="PRINTS" id="PR00690">
    <property type="entry name" value="ADHESNFAMILY"/>
</dbReference>
<dbReference type="GO" id="GO:0046872">
    <property type="term" value="F:metal ion binding"/>
    <property type="evidence" value="ECO:0007669"/>
    <property type="project" value="UniProtKB-KW"/>
</dbReference>
<dbReference type="InterPro" id="IPR006127">
    <property type="entry name" value="ZnuA-like"/>
</dbReference>
<dbReference type="GO" id="GO:0007155">
    <property type="term" value="P:cell adhesion"/>
    <property type="evidence" value="ECO:0007669"/>
    <property type="project" value="InterPro"/>
</dbReference>
<sequence length="311" mass="33167">MITRRHVLALAPLALSIPALSRLARAQDRLPVVASFSILGDLVANIGGERIALSTLVGPNGDAHVYSPSPSDARKVKEARLIVTNGLKFEGWIARLIRSSATNGAVVEAARGVKTIVVDENSPAHDHGDHSHAGETDPHAWQSVVNARVYIANIRAGLIAADPAGNDSYEANASAYLAKLDALEQEIMALLAKIPAERRRIITSHDAFGYFGDAYGLAFIAPQGISTEAQASARDVGRIIQQVRKDRIAAVFLENISDARLARRIAEESGAKIGGTLYSDALSDASGPAATYLDMMRHNARTITEALTPRP</sequence>
<evidence type="ECO:0000256" key="7">
    <source>
        <dbReference type="SAM" id="Coils"/>
    </source>
</evidence>
<dbReference type="EMBL" id="CP017148">
    <property type="protein sequence ID" value="AOO85054.1"/>
    <property type="molecule type" value="Genomic_DNA"/>
</dbReference>
<dbReference type="Pfam" id="PF01297">
    <property type="entry name" value="ZnuA"/>
    <property type="match status" value="1"/>
</dbReference>
<dbReference type="GO" id="GO:0030313">
    <property type="term" value="C:cell envelope"/>
    <property type="evidence" value="ECO:0007669"/>
    <property type="project" value="UniProtKB-SubCell"/>
</dbReference>
<evidence type="ECO:0000256" key="8">
    <source>
        <dbReference type="SAM" id="SignalP"/>
    </source>
</evidence>
<reference evidence="9 10" key="1">
    <citation type="journal article" date="2015" name="Antonie Van Leeuwenhoek">
        <title>Bosea vaviloviae sp. nov., a new species of slow-growing rhizobia isolated from nodules of the relict species Vavilovia formosa (Stev.) Fed.</title>
        <authorList>
            <person name="Safronova V.I."/>
            <person name="Kuznetsova I.G."/>
            <person name="Sazanova A.L."/>
            <person name="Kimeklis A.K."/>
            <person name="Belimov A.A."/>
            <person name="Andronov E.E."/>
            <person name="Pinaev A.G."/>
            <person name="Chizhevskaya E.P."/>
            <person name="Pukhaev A.R."/>
            <person name="Popov K.P."/>
            <person name="Willems A."/>
            <person name="Tikhonovich I.A."/>
        </authorList>
    </citation>
    <scope>NUCLEOTIDE SEQUENCE [LARGE SCALE GENOMIC DNA]</scope>
    <source>
        <strain evidence="9 10">Vaf18</strain>
        <plasmid evidence="9">unnamed1</plasmid>
    </source>
</reference>
<dbReference type="InterPro" id="IPR006128">
    <property type="entry name" value="Lipoprotein_PsaA-like"/>
</dbReference>
<feature type="chain" id="PRO_5009100237" evidence="8">
    <location>
        <begin position="27"/>
        <end position="311"/>
    </location>
</feature>
<dbReference type="OrthoDB" id="9793396at2"/>
<keyword evidence="5 8" id="KW-0732">Signal</keyword>
<dbReference type="Gene3D" id="3.40.50.1980">
    <property type="entry name" value="Nitrogenase molybdenum iron protein domain"/>
    <property type="match status" value="2"/>
</dbReference>
<dbReference type="KEGG" id="bvv:BHK69_30570"/>
<proteinExistence type="inferred from homology"/>
<dbReference type="Proteomes" id="UP000094969">
    <property type="component" value="Plasmid unnamed1"/>
</dbReference>
<dbReference type="SUPFAM" id="SSF53807">
    <property type="entry name" value="Helical backbone' metal receptor"/>
    <property type="match status" value="1"/>
</dbReference>
<keyword evidence="3 6" id="KW-0813">Transport</keyword>
<dbReference type="CDD" id="cd01137">
    <property type="entry name" value="PsaA"/>
    <property type="match status" value="1"/>
</dbReference>
<geneLocation type="plasmid" evidence="9 10">
    <name>unnamed1</name>
</geneLocation>
<evidence type="ECO:0000256" key="4">
    <source>
        <dbReference type="ARBA" id="ARBA00022723"/>
    </source>
</evidence>
<evidence type="ECO:0000256" key="3">
    <source>
        <dbReference type="ARBA" id="ARBA00022448"/>
    </source>
</evidence>
<keyword evidence="7" id="KW-0175">Coiled coil</keyword>
<comment type="similarity">
    <text evidence="2 6">Belongs to the bacterial solute-binding protein 9 family.</text>
</comment>
<evidence type="ECO:0000256" key="6">
    <source>
        <dbReference type="RuleBase" id="RU003512"/>
    </source>
</evidence>
<name>A0A1D7UCI8_9HYPH</name>
<protein>
    <submittedName>
        <fullName evidence="9">Metal ABC transporter substrate-binding protein</fullName>
    </submittedName>
</protein>
<dbReference type="InterPro" id="IPR006129">
    <property type="entry name" value="AdhesinB"/>
</dbReference>
<accession>A0A1D7UCI8</accession>
<evidence type="ECO:0000313" key="9">
    <source>
        <dbReference type="EMBL" id="AOO85054.1"/>
    </source>
</evidence>
<dbReference type="RefSeq" id="WP_069694237.1">
    <property type="nucleotide sequence ID" value="NZ_CP017148.1"/>
</dbReference>